<evidence type="ECO:0000256" key="3">
    <source>
        <dbReference type="ARBA" id="ARBA00023054"/>
    </source>
</evidence>
<evidence type="ECO:0000256" key="2">
    <source>
        <dbReference type="ARBA" id="ARBA00005981"/>
    </source>
</evidence>
<sequence>MAAWIDYSVDATFTYEEQTSPLAPKTNCNPAKLTSIVQWLQRTRTAWNIKDLEKQLPSVASINGMQVKDYLQSLSDDSRINVEKIGSGNWYWSFASEALKTHHRALDDAKAAYEKQADVNETLQRQLDQARAAREGNEEGNDVSTSGETRMGLEAEKAALEAEVTKLRKEVAAYGDNDPTELERKREQVTSLRQQAEVATDDVYSIEGYLTGVLGMDAEGMKELRKMFYGDEFDEEEGVLRELV</sequence>
<dbReference type="InterPro" id="IPR005647">
    <property type="entry name" value="Mnd1"/>
</dbReference>
<evidence type="ECO:0000256" key="1">
    <source>
        <dbReference type="ARBA" id="ARBA00004123"/>
    </source>
</evidence>
<reference evidence="7" key="1">
    <citation type="journal article" date="2020" name="Stud. Mycol.">
        <title>101 Dothideomycetes genomes: a test case for predicting lifestyles and emergence of pathogens.</title>
        <authorList>
            <person name="Haridas S."/>
            <person name="Albert R."/>
            <person name="Binder M."/>
            <person name="Bloem J."/>
            <person name="Labutti K."/>
            <person name="Salamov A."/>
            <person name="Andreopoulos B."/>
            <person name="Baker S."/>
            <person name="Barry K."/>
            <person name="Bills G."/>
            <person name="Bluhm B."/>
            <person name="Cannon C."/>
            <person name="Castanera R."/>
            <person name="Culley D."/>
            <person name="Daum C."/>
            <person name="Ezra D."/>
            <person name="Gonzalez J."/>
            <person name="Henrissat B."/>
            <person name="Kuo A."/>
            <person name="Liang C."/>
            <person name="Lipzen A."/>
            <person name="Lutzoni F."/>
            <person name="Magnuson J."/>
            <person name="Mondo S."/>
            <person name="Nolan M."/>
            <person name="Ohm R."/>
            <person name="Pangilinan J."/>
            <person name="Park H.-J."/>
            <person name="Ramirez L."/>
            <person name="Alfaro M."/>
            <person name="Sun H."/>
            <person name="Tritt A."/>
            <person name="Yoshinaga Y."/>
            <person name="Zwiers L.-H."/>
            <person name="Turgeon B."/>
            <person name="Goodwin S."/>
            <person name="Spatafora J."/>
            <person name="Crous P."/>
            <person name="Grigoriev I."/>
        </authorList>
    </citation>
    <scope>NUCLEOTIDE SEQUENCE</scope>
    <source>
        <strain evidence="7">CBS 116435</strain>
    </source>
</reference>
<organism evidence="7 8">
    <name type="scientific">Polychaeton citri CBS 116435</name>
    <dbReference type="NCBI Taxonomy" id="1314669"/>
    <lineage>
        <taxon>Eukaryota</taxon>
        <taxon>Fungi</taxon>
        <taxon>Dikarya</taxon>
        <taxon>Ascomycota</taxon>
        <taxon>Pezizomycotina</taxon>
        <taxon>Dothideomycetes</taxon>
        <taxon>Dothideomycetidae</taxon>
        <taxon>Capnodiales</taxon>
        <taxon>Capnodiaceae</taxon>
        <taxon>Polychaeton</taxon>
    </lineage>
</organism>
<dbReference type="GO" id="GO:0003690">
    <property type="term" value="F:double-stranded DNA binding"/>
    <property type="evidence" value="ECO:0007669"/>
    <property type="project" value="InterPro"/>
</dbReference>
<keyword evidence="3" id="KW-0175">Coiled coil</keyword>
<dbReference type="GO" id="GO:0005634">
    <property type="term" value="C:nucleus"/>
    <property type="evidence" value="ECO:0007669"/>
    <property type="project" value="UniProtKB-SubCell"/>
</dbReference>
<comment type="similarity">
    <text evidence="2">Belongs to the MND1 family.</text>
</comment>
<dbReference type="Pfam" id="PF03962">
    <property type="entry name" value="Mnd1"/>
    <property type="match status" value="1"/>
</dbReference>
<evidence type="ECO:0000259" key="6">
    <source>
        <dbReference type="Pfam" id="PF03962"/>
    </source>
</evidence>
<dbReference type="InterPro" id="IPR040453">
    <property type="entry name" value="Mnd1_HTH"/>
</dbReference>
<protein>
    <submittedName>
        <fullName evidence="7">Meiotic nuclear division protein 1</fullName>
    </submittedName>
</protein>
<evidence type="ECO:0000313" key="8">
    <source>
        <dbReference type="Proteomes" id="UP000799441"/>
    </source>
</evidence>
<proteinExistence type="inferred from homology"/>
<dbReference type="GO" id="GO:0007131">
    <property type="term" value="P:reciprocal meiotic recombination"/>
    <property type="evidence" value="ECO:0007669"/>
    <property type="project" value="InterPro"/>
</dbReference>
<evidence type="ECO:0000256" key="4">
    <source>
        <dbReference type="ARBA" id="ARBA00023242"/>
    </source>
</evidence>
<keyword evidence="8" id="KW-1185">Reference proteome</keyword>
<dbReference type="PIRSF" id="PIRSF026991">
    <property type="entry name" value="Mnd1"/>
    <property type="match status" value="1"/>
</dbReference>
<feature type="region of interest" description="Disordered" evidence="5">
    <location>
        <begin position="127"/>
        <end position="149"/>
    </location>
</feature>
<keyword evidence="4" id="KW-0539">Nucleus</keyword>
<dbReference type="OrthoDB" id="9978204at2759"/>
<dbReference type="AlphaFoldDB" id="A0A9P4Q490"/>
<comment type="caution">
    <text evidence="7">The sequence shown here is derived from an EMBL/GenBank/DDBJ whole genome shotgun (WGS) entry which is preliminary data.</text>
</comment>
<accession>A0A9P4Q490</accession>
<feature type="domain" description="Mnd1 HTH" evidence="6">
    <location>
        <begin position="36"/>
        <end position="95"/>
    </location>
</feature>
<dbReference type="EMBL" id="MU003801">
    <property type="protein sequence ID" value="KAF2720303.1"/>
    <property type="molecule type" value="Genomic_DNA"/>
</dbReference>
<evidence type="ECO:0000313" key="7">
    <source>
        <dbReference type="EMBL" id="KAF2720303.1"/>
    </source>
</evidence>
<name>A0A9P4Q490_9PEZI</name>
<comment type="subcellular location">
    <subcellularLocation>
        <location evidence="1">Nucleus</location>
    </subcellularLocation>
</comment>
<dbReference type="Proteomes" id="UP000799441">
    <property type="component" value="Unassembled WGS sequence"/>
</dbReference>
<evidence type="ECO:0000256" key="5">
    <source>
        <dbReference type="SAM" id="MobiDB-lite"/>
    </source>
</evidence>
<gene>
    <name evidence="7" type="ORF">K431DRAFT_339513</name>
</gene>